<dbReference type="EC" id="2.7.1.40" evidence="5 15"/>
<dbReference type="NCBIfam" id="NF004978">
    <property type="entry name" value="PRK06354.1"/>
    <property type="match status" value="1"/>
</dbReference>
<dbReference type="SUPFAM" id="SSF51621">
    <property type="entry name" value="Phosphoenolpyruvate/pyruvate domain"/>
    <property type="match status" value="1"/>
</dbReference>
<evidence type="ECO:0000256" key="2">
    <source>
        <dbReference type="ARBA" id="ARBA00004997"/>
    </source>
</evidence>
<dbReference type="Gene3D" id="3.40.1380.20">
    <property type="entry name" value="Pyruvate kinase, C-terminal domain"/>
    <property type="match status" value="1"/>
</dbReference>
<reference evidence="19 20" key="1">
    <citation type="submission" date="2020-08" db="EMBL/GenBank/DDBJ databases">
        <title>Genomic Encyclopedia of Archaeal and Bacterial Type Strains, Phase II (KMG-II): from individual species to whole genera.</title>
        <authorList>
            <person name="Goeker M."/>
        </authorList>
    </citation>
    <scope>NUCLEOTIDE SEQUENCE [LARGE SCALE GENOMIC DNA]</scope>
    <source>
        <strain evidence="19 20">DSM 43850</strain>
    </source>
</reference>
<dbReference type="Pfam" id="PF00224">
    <property type="entry name" value="PK"/>
    <property type="match status" value="1"/>
</dbReference>
<dbReference type="Pfam" id="PF02887">
    <property type="entry name" value="PK_C"/>
    <property type="match status" value="1"/>
</dbReference>
<gene>
    <name evidence="19" type="ORF">BC739_002748</name>
</gene>
<comment type="catalytic activity">
    <reaction evidence="16">
        <text>pyruvate + ATP = phosphoenolpyruvate + ADP + H(+)</text>
        <dbReference type="Rhea" id="RHEA:18157"/>
        <dbReference type="ChEBI" id="CHEBI:15361"/>
        <dbReference type="ChEBI" id="CHEBI:15378"/>
        <dbReference type="ChEBI" id="CHEBI:30616"/>
        <dbReference type="ChEBI" id="CHEBI:58702"/>
        <dbReference type="ChEBI" id="CHEBI:456216"/>
        <dbReference type="EC" id="2.7.1.40"/>
    </reaction>
</comment>
<dbReference type="SUPFAM" id="SSF50800">
    <property type="entry name" value="PK beta-barrel domain-like"/>
    <property type="match status" value="1"/>
</dbReference>
<evidence type="ECO:0000256" key="6">
    <source>
        <dbReference type="ARBA" id="ARBA00018587"/>
    </source>
</evidence>
<accession>A0ABR6BFB0</accession>
<dbReference type="GO" id="GO:0016301">
    <property type="term" value="F:kinase activity"/>
    <property type="evidence" value="ECO:0007669"/>
    <property type="project" value="UniProtKB-KW"/>
</dbReference>
<evidence type="ECO:0000256" key="13">
    <source>
        <dbReference type="ARBA" id="ARBA00023152"/>
    </source>
</evidence>
<evidence type="ECO:0000256" key="15">
    <source>
        <dbReference type="NCBIfam" id="TIGR01064"/>
    </source>
</evidence>
<proteinExistence type="inferred from homology"/>
<evidence type="ECO:0000313" key="19">
    <source>
        <dbReference type="EMBL" id="MBA8925549.1"/>
    </source>
</evidence>
<evidence type="ECO:0000256" key="10">
    <source>
        <dbReference type="ARBA" id="ARBA00022777"/>
    </source>
</evidence>
<dbReference type="InterPro" id="IPR036918">
    <property type="entry name" value="Pyrv_Knase_C_sf"/>
</dbReference>
<keyword evidence="8" id="KW-0479">Metal-binding</keyword>
<dbReference type="PRINTS" id="PR01050">
    <property type="entry name" value="PYRUVTKNASE"/>
</dbReference>
<evidence type="ECO:0000259" key="18">
    <source>
        <dbReference type="Pfam" id="PF02887"/>
    </source>
</evidence>
<evidence type="ECO:0000256" key="16">
    <source>
        <dbReference type="RuleBase" id="RU000504"/>
    </source>
</evidence>
<dbReference type="PROSITE" id="PS00110">
    <property type="entry name" value="PYRUVATE_KINASE"/>
    <property type="match status" value="1"/>
</dbReference>
<evidence type="ECO:0000256" key="5">
    <source>
        <dbReference type="ARBA" id="ARBA00012142"/>
    </source>
</evidence>
<keyword evidence="14 19" id="KW-0670">Pyruvate</keyword>
<evidence type="ECO:0000256" key="11">
    <source>
        <dbReference type="ARBA" id="ARBA00022840"/>
    </source>
</evidence>
<keyword evidence="11" id="KW-0067">ATP-binding</keyword>
<evidence type="ECO:0000256" key="9">
    <source>
        <dbReference type="ARBA" id="ARBA00022741"/>
    </source>
</evidence>
<feature type="domain" description="Pyruvate kinase barrel" evidence="17">
    <location>
        <begin position="1"/>
        <end position="314"/>
    </location>
</feature>
<dbReference type="InterPro" id="IPR011037">
    <property type="entry name" value="Pyrv_Knase-like_insert_dom_sf"/>
</dbReference>
<dbReference type="Gene3D" id="3.20.20.60">
    <property type="entry name" value="Phosphoenolpyruvate-binding domains"/>
    <property type="match status" value="1"/>
</dbReference>
<dbReference type="InterPro" id="IPR015806">
    <property type="entry name" value="Pyrv_Knase_insert_dom_sf"/>
</dbReference>
<keyword evidence="12 16" id="KW-0460">Magnesium</keyword>
<keyword evidence="10 16" id="KW-0418">Kinase</keyword>
<comment type="pathway">
    <text evidence="2 16">Carbohydrate degradation; glycolysis; pyruvate from D-glyceraldehyde 3-phosphate: step 5/5.</text>
</comment>
<evidence type="ECO:0000256" key="1">
    <source>
        <dbReference type="ARBA" id="ARBA00001958"/>
    </source>
</evidence>
<name>A0ABR6BFB0_9PSEU</name>
<dbReference type="InterPro" id="IPR040442">
    <property type="entry name" value="Pyrv_kinase-like_dom_sf"/>
</dbReference>
<dbReference type="InterPro" id="IPR015813">
    <property type="entry name" value="Pyrv/PenolPyrv_kinase-like_dom"/>
</dbReference>
<keyword evidence="7 16" id="KW-0808">Transferase</keyword>
<protein>
    <recommendedName>
        <fullName evidence="6 15">Pyruvate kinase</fullName>
        <ecNumber evidence="5 15">2.7.1.40</ecNumber>
    </recommendedName>
</protein>
<evidence type="ECO:0000256" key="12">
    <source>
        <dbReference type="ARBA" id="ARBA00022842"/>
    </source>
</evidence>
<dbReference type="NCBIfam" id="TIGR01064">
    <property type="entry name" value="pyruv_kin"/>
    <property type="match status" value="1"/>
</dbReference>
<comment type="cofactor">
    <cofactor evidence="1">
        <name>K(+)</name>
        <dbReference type="ChEBI" id="CHEBI:29103"/>
    </cofactor>
</comment>
<keyword evidence="20" id="KW-1185">Reference proteome</keyword>
<dbReference type="Gene3D" id="2.40.33.10">
    <property type="entry name" value="PK beta-barrel domain-like"/>
    <property type="match status" value="1"/>
</dbReference>
<feature type="domain" description="Pyruvate kinase C-terminal" evidence="18">
    <location>
        <begin position="345"/>
        <end position="456"/>
    </location>
</feature>
<organism evidence="19 20">
    <name type="scientific">Kutzneria viridogrisea</name>
    <dbReference type="NCBI Taxonomy" id="47990"/>
    <lineage>
        <taxon>Bacteria</taxon>
        <taxon>Bacillati</taxon>
        <taxon>Actinomycetota</taxon>
        <taxon>Actinomycetes</taxon>
        <taxon>Pseudonocardiales</taxon>
        <taxon>Pseudonocardiaceae</taxon>
        <taxon>Kutzneria</taxon>
    </lineage>
</organism>
<dbReference type="GO" id="GO:0004743">
    <property type="term" value="F:pyruvate kinase activity"/>
    <property type="evidence" value="ECO:0007669"/>
    <property type="project" value="UniProtKB-EC"/>
</dbReference>
<dbReference type="InterPro" id="IPR015793">
    <property type="entry name" value="Pyrv_Knase_brl"/>
</dbReference>
<evidence type="ECO:0000256" key="7">
    <source>
        <dbReference type="ARBA" id="ARBA00022679"/>
    </source>
</evidence>
<evidence type="ECO:0000256" key="8">
    <source>
        <dbReference type="ARBA" id="ARBA00022723"/>
    </source>
</evidence>
<evidence type="ECO:0000259" key="17">
    <source>
        <dbReference type="Pfam" id="PF00224"/>
    </source>
</evidence>
<comment type="caution">
    <text evidence="19">The sequence shown here is derived from an EMBL/GenBank/DDBJ whole genome shotgun (WGS) entry which is preliminary data.</text>
</comment>
<dbReference type="NCBIfam" id="NF004491">
    <property type="entry name" value="PRK05826.1"/>
    <property type="match status" value="1"/>
</dbReference>
<dbReference type="EMBL" id="JACJID010000002">
    <property type="protein sequence ID" value="MBA8925549.1"/>
    <property type="molecule type" value="Genomic_DNA"/>
</dbReference>
<dbReference type="InterPro" id="IPR001697">
    <property type="entry name" value="Pyr_Knase"/>
</dbReference>
<keyword evidence="13 16" id="KW-0324">Glycolysis</keyword>
<keyword evidence="9" id="KW-0547">Nucleotide-binding</keyword>
<dbReference type="SUPFAM" id="SSF52935">
    <property type="entry name" value="PK C-terminal domain-like"/>
    <property type="match status" value="1"/>
</dbReference>
<dbReference type="InterPro" id="IPR018209">
    <property type="entry name" value="Pyrv_Knase_AS"/>
</dbReference>
<dbReference type="Proteomes" id="UP000517916">
    <property type="component" value="Unassembled WGS sequence"/>
</dbReference>
<dbReference type="PANTHER" id="PTHR11817">
    <property type="entry name" value="PYRUVATE KINASE"/>
    <property type="match status" value="1"/>
</dbReference>
<comment type="similarity">
    <text evidence="3 16">Belongs to the pyruvate kinase family.</text>
</comment>
<comment type="subunit">
    <text evidence="4">Homotetramer.</text>
</comment>
<dbReference type="InterPro" id="IPR015795">
    <property type="entry name" value="Pyrv_Knase_C"/>
</dbReference>
<sequence length="464" mass="49556">MGPATATPEKVRDLVAAGMDVARMNFSHGSHADHKQVYDLVRSAGDESGRAVGILADLQGPKIRLGTFAGGPVEWRTGDVVRVTVEDVAGTHDRVSTTYKNLAKDAKVGDRLLVDDGKVGLVVTAVENQDVVCEVTEGGPVSNNKGLSLPGMDVSVPALSEKDIEDLEFALSLGVDFIALSFVRSPADIDLVHQVMDRVGKGRLPVVAKIEKPEAVDNLEAIVLAFDGVMVARGDLGVELPLEQVPLVQKRAIQIARENAKPVIVATQMLDSMISNSRPTRAETSDVANAVLDGADALMLSGETSVGRYAIESVQTMAKIIEAVETESTVVPPLTHVPRTKRGVISYAARDIGERLNAKALVAFTQSGDTVRRLARLHTPLPLLAFTPEPDVRSQLSLTWGTETFLVPKVDSTDQMVRQVDISMLSIGRYQPGDLVVIVAGSPPGTVGSTNLIRVHRLGEDDHA</sequence>
<evidence type="ECO:0000313" key="20">
    <source>
        <dbReference type="Proteomes" id="UP000517916"/>
    </source>
</evidence>
<evidence type="ECO:0000256" key="3">
    <source>
        <dbReference type="ARBA" id="ARBA00008663"/>
    </source>
</evidence>
<dbReference type="NCBIfam" id="NF004886">
    <property type="entry name" value="PRK06247.1"/>
    <property type="match status" value="1"/>
</dbReference>
<evidence type="ECO:0000256" key="4">
    <source>
        <dbReference type="ARBA" id="ARBA00011881"/>
    </source>
</evidence>
<evidence type="ECO:0000256" key="14">
    <source>
        <dbReference type="ARBA" id="ARBA00023317"/>
    </source>
</evidence>